<dbReference type="SUPFAM" id="SSF81321">
    <property type="entry name" value="Family A G protein-coupled receptor-like"/>
    <property type="match status" value="1"/>
</dbReference>
<keyword evidence="1" id="KW-0472">Membrane</keyword>
<feature type="transmembrane region" description="Helical" evidence="1">
    <location>
        <begin position="314"/>
        <end position="335"/>
    </location>
</feature>
<keyword evidence="3" id="KW-1185">Reference proteome</keyword>
<feature type="transmembrane region" description="Helical" evidence="1">
    <location>
        <begin position="124"/>
        <end position="145"/>
    </location>
</feature>
<dbReference type="Proteomes" id="UP000507470">
    <property type="component" value="Unassembled WGS sequence"/>
</dbReference>
<keyword evidence="1" id="KW-1133">Transmembrane helix</keyword>
<keyword evidence="1" id="KW-0812">Transmembrane</keyword>
<sequence length="401" mass="46594">MKTGTPEQMVVGTSKHATLQRNMSNGQTIILEFIVSDCKMGSVDKATDWVSNELREFLEQWQLFETHKDLHKNRWYSPKQQMTQTELTYVCYILPILVVVSFAFFICMVLIVKKEKAFYSYIFLIYQALFELLGIMVQFIPFFVVCISSEQNDYMPFQYCEVFRIFTVFISQSLYIISQWMKVFMTIQQFAIFYFSERGVSVVSKTKIVLCIVTVSCLFVPLTIVTQIDFKFIKEYERNSKTGAIEFYCKIVLYQIIGEYRKVITFVVKDFLPLATYIGFGAGLSYQIKKRKILRQQLQNNQNTDTRLDNLAKAVHFSSVVFIITSLPVFVLDFIVVCNSLSTTEIVSLFVIQDIMVVLSILKTVCHIINITAVVLVFLCLNRRMRQALIKTLRTLVPCHR</sequence>
<feature type="transmembrane region" description="Helical" evidence="1">
    <location>
        <begin position="355"/>
        <end position="381"/>
    </location>
</feature>
<evidence type="ECO:0000313" key="2">
    <source>
        <dbReference type="EMBL" id="CAC5376491.1"/>
    </source>
</evidence>
<feature type="transmembrane region" description="Helical" evidence="1">
    <location>
        <begin position="87"/>
        <end position="112"/>
    </location>
</feature>
<dbReference type="Gene3D" id="1.20.1070.10">
    <property type="entry name" value="Rhodopsin 7-helix transmembrane proteins"/>
    <property type="match status" value="1"/>
</dbReference>
<organism evidence="2 3">
    <name type="scientific">Mytilus coruscus</name>
    <name type="common">Sea mussel</name>
    <dbReference type="NCBI Taxonomy" id="42192"/>
    <lineage>
        <taxon>Eukaryota</taxon>
        <taxon>Metazoa</taxon>
        <taxon>Spiralia</taxon>
        <taxon>Lophotrochozoa</taxon>
        <taxon>Mollusca</taxon>
        <taxon>Bivalvia</taxon>
        <taxon>Autobranchia</taxon>
        <taxon>Pteriomorphia</taxon>
        <taxon>Mytilida</taxon>
        <taxon>Mytiloidea</taxon>
        <taxon>Mytilidae</taxon>
        <taxon>Mytilinae</taxon>
        <taxon>Mytilus</taxon>
    </lineage>
</organism>
<dbReference type="EMBL" id="CACVKT020002190">
    <property type="protein sequence ID" value="CAC5376491.1"/>
    <property type="molecule type" value="Genomic_DNA"/>
</dbReference>
<evidence type="ECO:0000256" key="1">
    <source>
        <dbReference type="SAM" id="Phobius"/>
    </source>
</evidence>
<proteinExistence type="predicted"/>
<evidence type="ECO:0008006" key="4">
    <source>
        <dbReference type="Google" id="ProtNLM"/>
    </source>
</evidence>
<feature type="transmembrane region" description="Helical" evidence="1">
    <location>
        <begin position="208"/>
        <end position="228"/>
    </location>
</feature>
<name>A0A6J8B007_MYTCO</name>
<reference evidence="2 3" key="1">
    <citation type="submission" date="2020-06" db="EMBL/GenBank/DDBJ databases">
        <authorList>
            <person name="Li R."/>
            <person name="Bekaert M."/>
        </authorList>
    </citation>
    <scope>NUCLEOTIDE SEQUENCE [LARGE SCALE GENOMIC DNA]</scope>
    <source>
        <strain evidence="3">wild</strain>
    </source>
</reference>
<evidence type="ECO:0000313" key="3">
    <source>
        <dbReference type="Proteomes" id="UP000507470"/>
    </source>
</evidence>
<accession>A0A6J8B007</accession>
<protein>
    <recommendedName>
        <fullName evidence="4">G-protein coupled receptors family 1 profile domain-containing protein</fullName>
    </recommendedName>
</protein>
<dbReference type="AlphaFoldDB" id="A0A6J8B007"/>
<feature type="transmembrane region" description="Helical" evidence="1">
    <location>
        <begin position="271"/>
        <end position="288"/>
    </location>
</feature>
<gene>
    <name evidence="2" type="ORF">MCOR_13127</name>
</gene>